<evidence type="ECO:0000313" key="2">
    <source>
        <dbReference type="EMBL" id="QNH60535.1"/>
    </source>
</evidence>
<protein>
    <recommendedName>
        <fullName evidence="4">DUF4177 domain-containing protein</fullName>
    </recommendedName>
</protein>
<proteinExistence type="predicted"/>
<dbReference type="EMBL" id="CP060202">
    <property type="protein sequence ID" value="QNH60535.1"/>
    <property type="molecule type" value="Genomic_DNA"/>
</dbReference>
<organism evidence="2 3">
    <name type="scientific">Hymenobacter sediminicola</name>
    <dbReference type="NCBI Taxonomy" id="2761579"/>
    <lineage>
        <taxon>Bacteria</taxon>
        <taxon>Pseudomonadati</taxon>
        <taxon>Bacteroidota</taxon>
        <taxon>Cytophagia</taxon>
        <taxon>Cytophagales</taxon>
        <taxon>Hymenobacteraceae</taxon>
        <taxon>Hymenobacter</taxon>
    </lineage>
</organism>
<accession>A0A7G7W2E2</accession>
<dbReference type="KEGG" id="hsk:H4317_09990"/>
<sequence>MKRFLLAALLMGSALAGQAQQPAAATVAPARTEEYCQLNAQQKLNGKITISIDYGQQQKFFSRNLFRDSEGRPVEFNSVIDALNWLNSQGWEFLNAYVQVEDGSSVSHYVMRRRIVS</sequence>
<evidence type="ECO:0008006" key="4">
    <source>
        <dbReference type="Google" id="ProtNLM"/>
    </source>
</evidence>
<dbReference type="AlphaFoldDB" id="A0A7G7W2E2"/>
<feature type="signal peptide" evidence="1">
    <location>
        <begin position="1"/>
        <end position="19"/>
    </location>
</feature>
<dbReference type="RefSeq" id="WP_185886340.1">
    <property type="nucleotide sequence ID" value="NZ_CP060202.1"/>
</dbReference>
<dbReference type="Proteomes" id="UP000515489">
    <property type="component" value="Chromosome"/>
</dbReference>
<evidence type="ECO:0000256" key="1">
    <source>
        <dbReference type="SAM" id="SignalP"/>
    </source>
</evidence>
<reference evidence="2 3" key="1">
    <citation type="submission" date="2020-08" db="EMBL/GenBank/DDBJ databases">
        <title>Hymenobacter sp. S2-20-2 genome sequencing.</title>
        <authorList>
            <person name="Jin L."/>
        </authorList>
    </citation>
    <scope>NUCLEOTIDE SEQUENCE [LARGE SCALE GENOMIC DNA]</scope>
    <source>
        <strain evidence="2 3">S2-20-2</strain>
    </source>
</reference>
<gene>
    <name evidence="2" type="ORF">H4317_09990</name>
</gene>
<feature type="chain" id="PRO_5028895379" description="DUF4177 domain-containing protein" evidence="1">
    <location>
        <begin position="20"/>
        <end position="117"/>
    </location>
</feature>
<keyword evidence="3" id="KW-1185">Reference proteome</keyword>
<evidence type="ECO:0000313" key="3">
    <source>
        <dbReference type="Proteomes" id="UP000515489"/>
    </source>
</evidence>
<keyword evidence="1" id="KW-0732">Signal</keyword>
<name>A0A7G7W2E2_9BACT</name>